<gene>
    <name evidence="2" type="ORF">GA0061081_11241</name>
</gene>
<dbReference type="GO" id="GO:0016747">
    <property type="term" value="F:acyltransferase activity, transferring groups other than amino-acyl groups"/>
    <property type="evidence" value="ECO:0007669"/>
    <property type="project" value="InterPro"/>
</dbReference>
<dbReference type="InterPro" id="IPR000182">
    <property type="entry name" value="GNAT_dom"/>
</dbReference>
<evidence type="ECO:0000313" key="3">
    <source>
        <dbReference type="Proteomes" id="UP000199670"/>
    </source>
</evidence>
<name>A0A1C4D0H3_9GAMM</name>
<evidence type="ECO:0000313" key="2">
    <source>
        <dbReference type="EMBL" id="SCC24843.1"/>
    </source>
</evidence>
<dbReference type="PROSITE" id="PS51186">
    <property type="entry name" value="GNAT"/>
    <property type="match status" value="1"/>
</dbReference>
<organism evidence="2 3">
    <name type="scientific">Gilliamella bombicola</name>
    <dbReference type="NCBI Taxonomy" id="1798182"/>
    <lineage>
        <taxon>Bacteria</taxon>
        <taxon>Pseudomonadati</taxon>
        <taxon>Pseudomonadota</taxon>
        <taxon>Gammaproteobacteria</taxon>
        <taxon>Orbales</taxon>
        <taxon>Orbaceae</taxon>
        <taxon>Gilliamella</taxon>
    </lineage>
</organism>
<dbReference type="CDD" id="cd04301">
    <property type="entry name" value="NAT_SF"/>
    <property type="match status" value="1"/>
</dbReference>
<dbReference type="InterPro" id="IPR016181">
    <property type="entry name" value="Acyl_CoA_acyltransferase"/>
</dbReference>
<dbReference type="Proteomes" id="UP000199670">
    <property type="component" value="Unassembled WGS sequence"/>
</dbReference>
<dbReference type="GO" id="GO:0005840">
    <property type="term" value="C:ribosome"/>
    <property type="evidence" value="ECO:0007669"/>
    <property type="project" value="UniProtKB-KW"/>
</dbReference>
<protein>
    <submittedName>
        <fullName evidence="2">Ribosomal protein S18 acetylase RimI</fullName>
    </submittedName>
</protein>
<accession>A0A1C4D0H3</accession>
<evidence type="ECO:0000259" key="1">
    <source>
        <dbReference type="PROSITE" id="PS51186"/>
    </source>
</evidence>
<reference evidence="3" key="1">
    <citation type="submission" date="2016-08" db="EMBL/GenBank/DDBJ databases">
        <authorList>
            <person name="Varghese N."/>
            <person name="Submissions Spin"/>
        </authorList>
    </citation>
    <scope>NUCLEOTIDE SEQUENCE [LARGE SCALE GENOMIC DNA]</scope>
    <source>
        <strain evidence="3">R-53248</strain>
    </source>
</reference>
<dbReference type="STRING" id="1798182.GA0061081_11241"/>
<dbReference type="OrthoDB" id="8116329at2"/>
<proteinExistence type="predicted"/>
<dbReference type="Gene3D" id="3.40.630.30">
    <property type="match status" value="1"/>
</dbReference>
<keyword evidence="3" id="KW-1185">Reference proteome</keyword>
<keyword evidence="2" id="KW-0687">Ribonucleoprotein</keyword>
<dbReference type="Pfam" id="PF00583">
    <property type="entry name" value="Acetyltransf_1"/>
    <property type="match status" value="1"/>
</dbReference>
<dbReference type="RefSeq" id="WP_091350081.1">
    <property type="nucleotide sequence ID" value="NZ_FMAQ01000012.1"/>
</dbReference>
<dbReference type="EMBL" id="FMAQ01000012">
    <property type="protein sequence ID" value="SCC24843.1"/>
    <property type="molecule type" value="Genomic_DNA"/>
</dbReference>
<keyword evidence="2" id="KW-0689">Ribosomal protein</keyword>
<feature type="domain" description="N-acetyltransferase" evidence="1">
    <location>
        <begin position="1"/>
        <end position="160"/>
    </location>
</feature>
<dbReference type="SUPFAM" id="SSF55729">
    <property type="entry name" value="Acyl-CoA N-acyltransferases (Nat)"/>
    <property type="match status" value="1"/>
</dbReference>
<sequence length="174" mass="19798">MSFRLMTDKDIPAYQALLHSAYQATTQLGIHFAAATIKQSQIAEHIESNAVYLFEKDGELLSTLSIRFPWGNNPGPYGLPHLGWFATDPRYKGQGYGNALWDFVEQQILINQLKLPAVTLGTAANHPWLAQTYINKGYKKIGQADLTPDHTTLYFEKILNHKSYTEWKKRSNKQ</sequence>
<dbReference type="AlphaFoldDB" id="A0A1C4D0H3"/>